<name>A0A2V4VW03_PAEBA</name>
<organism evidence="1 3">
    <name type="scientific">Paenibacillus barcinonensis</name>
    <dbReference type="NCBI Taxonomy" id="198119"/>
    <lineage>
        <taxon>Bacteria</taxon>
        <taxon>Bacillati</taxon>
        <taxon>Bacillota</taxon>
        <taxon>Bacilli</taxon>
        <taxon>Bacillales</taxon>
        <taxon>Paenibacillaceae</taxon>
        <taxon>Paenibacillus</taxon>
    </lineage>
</organism>
<protein>
    <submittedName>
        <fullName evidence="1">Uncharacterized protein</fullName>
    </submittedName>
</protein>
<gene>
    <name evidence="1" type="ORF">DFQ00_102280</name>
    <name evidence="2" type="ORF">HUB98_05685</name>
</gene>
<keyword evidence="4" id="KW-1185">Reference proteome</keyword>
<dbReference type="Proteomes" id="UP000247790">
    <property type="component" value="Unassembled WGS sequence"/>
</dbReference>
<proteinExistence type="predicted"/>
<dbReference type="OrthoDB" id="9869737at2"/>
<accession>A0A2V4VW03</accession>
<dbReference type="EMBL" id="CP054614">
    <property type="protein sequence ID" value="QKS55871.1"/>
    <property type="molecule type" value="Genomic_DNA"/>
</dbReference>
<evidence type="ECO:0000313" key="2">
    <source>
        <dbReference type="EMBL" id="QKS55871.1"/>
    </source>
</evidence>
<dbReference type="RefSeq" id="WP_110894560.1">
    <property type="nucleotide sequence ID" value="NZ_CP054614.1"/>
</dbReference>
<sequence>MLTEISEKGVSFYKPNIRHNEENKLVLDGICWVKDDQLDCYNWEEEDMLWILDTKPASDDYLPVDLYFCHNVNQNATGWVTQDQVKFSLELAE</sequence>
<evidence type="ECO:0000313" key="3">
    <source>
        <dbReference type="Proteomes" id="UP000247790"/>
    </source>
</evidence>
<dbReference type="Proteomes" id="UP000509327">
    <property type="component" value="Chromosome"/>
</dbReference>
<dbReference type="EMBL" id="QJSW01000002">
    <property type="protein sequence ID" value="PYE51486.1"/>
    <property type="molecule type" value="Genomic_DNA"/>
</dbReference>
<reference evidence="1 3" key="1">
    <citation type="submission" date="2018-06" db="EMBL/GenBank/DDBJ databases">
        <title>Genomic Encyclopedia of Type Strains, Phase III (KMG-III): the genomes of soil and plant-associated and newly described type strains.</title>
        <authorList>
            <person name="Whitman W."/>
        </authorList>
    </citation>
    <scope>NUCLEOTIDE SEQUENCE [LARGE SCALE GENOMIC DNA]</scope>
    <source>
        <strain evidence="1 3">CECT 7022</strain>
    </source>
</reference>
<evidence type="ECO:0000313" key="1">
    <source>
        <dbReference type="EMBL" id="PYE51486.1"/>
    </source>
</evidence>
<dbReference type="AlphaFoldDB" id="A0A2V4VW03"/>
<reference evidence="2 4" key="2">
    <citation type="submission" date="2020-06" db="EMBL/GenBank/DDBJ databases">
        <title>Complete genome of Paenibacillus barcinonensis KACC11450.</title>
        <authorList>
            <person name="Kim M."/>
            <person name="Park Y.-J."/>
            <person name="Shin J.-H."/>
        </authorList>
    </citation>
    <scope>NUCLEOTIDE SEQUENCE [LARGE SCALE GENOMIC DNA]</scope>
    <source>
        <strain evidence="2 4">KACC11450</strain>
    </source>
</reference>
<evidence type="ECO:0000313" key="4">
    <source>
        <dbReference type="Proteomes" id="UP000509327"/>
    </source>
</evidence>